<dbReference type="Proteomes" id="UP001160148">
    <property type="component" value="Unassembled WGS sequence"/>
</dbReference>
<feature type="compositionally biased region" description="Low complexity" evidence="1">
    <location>
        <begin position="9"/>
        <end position="31"/>
    </location>
</feature>
<accession>A0AAV0X2G4</accession>
<proteinExistence type="predicted"/>
<evidence type="ECO:0000313" key="2">
    <source>
        <dbReference type="EMBL" id="CAI6362380.1"/>
    </source>
</evidence>
<protein>
    <submittedName>
        <fullName evidence="2">Uncharacterized protein</fullName>
    </submittedName>
</protein>
<evidence type="ECO:0000313" key="3">
    <source>
        <dbReference type="Proteomes" id="UP001160148"/>
    </source>
</evidence>
<reference evidence="2 3" key="1">
    <citation type="submission" date="2023-01" db="EMBL/GenBank/DDBJ databases">
        <authorList>
            <person name="Whitehead M."/>
        </authorList>
    </citation>
    <scope>NUCLEOTIDE SEQUENCE [LARGE SCALE GENOMIC DNA]</scope>
</reference>
<name>A0AAV0X2G4_9HEMI</name>
<sequence length="103" mass="11716">MFRDEPSKRNLSSFSLSSSSPKQNNPKSKPFVSPNQYELLRILFSTPTVTDPLPIQDEVMVDSKSQPTENDHLIRKSLRIFVTNITNLNAPPPYIITILGPYR</sequence>
<gene>
    <name evidence="2" type="ORF">MEUPH1_LOCUS17452</name>
</gene>
<organism evidence="2 3">
    <name type="scientific">Macrosiphum euphorbiae</name>
    <name type="common">potato aphid</name>
    <dbReference type="NCBI Taxonomy" id="13131"/>
    <lineage>
        <taxon>Eukaryota</taxon>
        <taxon>Metazoa</taxon>
        <taxon>Ecdysozoa</taxon>
        <taxon>Arthropoda</taxon>
        <taxon>Hexapoda</taxon>
        <taxon>Insecta</taxon>
        <taxon>Pterygota</taxon>
        <taxon>Neoptera</taxon>
        <taxon>Paraneoptera</taxon>
        <taxon>Hemiptera</taxon>
        <taxon>Sternorrhyncha</taxon>
        <taxon>Aphidomorpha</taxon>
        <taxon>Aphidoidea</taxon>
        <taxon>Aphididae</taxon>
        <taxon>Macrosiphini</taxon>
        <taxon>Macrosiphum</taxon>
    </lineage>
</organism>
<keyword evidence="3" id="KW-1185">Reference proteome</keyword>
<dbReference type="EMBL" id="CARXXK010000003">
    <property type="protein sequence ID" value="CAI6362380.1"/>
    <property type="molecule type" value="Genomic_DNA"/>
</dbReference>
<dbReference type="AlphaFoldDB" id="A0AAV0X2G4"/>
<feature type="region of interest" description="Disordered" evidence="1">
    <location>
        <begin position="1"/>
        <end position="32"/>
    </location>
</feature>
<evidence type="ECO:0000256" key="1">
    <source>
        <dbReference type="SAM" id="MobiDB-lite"/>
    </source>
</evidence>
<comment type="caution">
    <text evidence="2">The sequence shown here is derived from an EMBL/GenBank/DDBJ whole genome shotgun (WGS) entry which is preliminary data.</text>
</comment>